<dbReference type="NCBIfam" id="TIGR00801">
    <property type="entry name" value="ncs2"/>
    <property type="match status" value="1"/>
</dbReference>
<keyword evidence="4 8" id="KW-0812">Transmembrane</keyword>
<organism evidence="9 10">
    <name type="scientific">Spiroplasma chrysopicola DF-1</name>
    <dbReference type="NCBI Taxonomy" id="1276227"/>
    <lineage>
        <taxon>Bacteria</taxon>
        <taxon>Bacillati</taxon>
        <taxon>Mycoplasmatota</taxon>
        <taxon>Mollicutes</taxon>
        <taxon>Entomoplasmatales</taxon>
        <taxon>Spiroplasmataceae</taxon>
        <taxon>Spiroplasma</taxon>
    </lineage>
</organism>
<dbReference type="eggNOG" id="COG2233">
    <property type="taxonomic scope" value="Bacteria"/>
</dbReference>
<evidence type="ECO:0000256" key="2">
    <source>
        <dbReference type="ARBA" id="ARBA00008821"/>
    </source>
</evidence>
<feature type="transmembrane region" description="Helical" evidence="8">
    <location>
        <begin position="406"/>
        <end position="426"/>
    </location>
</feature>
<keyword evidence="5 8" id="KW-1133">Transmembrane helix</keyword>
<keyword evidence="6 8" id="KW-0472">Membrane</keyword>
<feature type="compositionally biased region" description="Basic residues" evidence="7">
    <location>
        <begin position="473"/>
        <end position="486"/>
    </location>
</feature>
<evidence type="ECO:0000256" key="1">
    <source>
        <dbReference type="ARBA" id="ARBA00004141"/>
    </source>
</evidence>
<dbReference type="STRING" id="1276227.SCHRY_v1c02620"/>
<feature type="transmembrane region" description="Helical" evidence="8">
    <location>
        <begin position="91"/>
        <end position="110"/>
    </location>
</feature>
<reference evidence="9 10" key="1">
    <citation type="journal article" date="2013" name="Genome Biol. Evol.">
        <title>Complete genomes of two dipteran-associated spiroplasmas provided insights into the origin, dynamics, and impacts of viral invasion in spiroplasma.</title>
        <authorList>
            <person name="Ku C."/>
            <person name="Lo W.S."/>
            <person name="Chen L.L."/>
            <person name="Kuo C.H."/>
        </authorList>
    </citation>
    <scope>NUCLEOTIDE SEQUENCE [LARGE SCALE GENOMIC DNA]</scope>
    <source>
        <strain evidence="9 10">DF-1</strain>
    </source>
</reference>
<sequence length="493" mass="53217">MEKSQNQITEQGYEVNDIKLLLEPNQRPKNMWQWAILSLQHVFAMFGSTVLVPLTINQIAGVEVMNISMALFCSGVGTLIYIVCTSAKVPMYLGSSFAYMGAIGSCYPLYGNAVFIAIMIVGVIYISVGVIVYYVGNTFLEKILPAIIVGPLIIIIGMSVAPSAINNSGLNPAQWNQSYSRWIGVGIAAFTFTVTALVAMKCKGFTKVIPVIIGVVSGYLLSVILHFALGTENHILDTSKINDPSVWQWYPSFKAFWNLNPKNIGPAVLAISPLAIIVIAEHIGDHISMGALTGKNFVKNPGMHRTLIADGVSIIFDGMVGGPPNTTYGENTSVVGMTKIASVWVTGLAAIFAIILSFIAPVNQLVQMMPGPVMGGISIIMFGLIATNGIRVLINNKVDYSNIRNVFITSIILVLGLGGAIFNFTIGSGTLSFSGTALAAFVGIFLNLVLPKKLNEGFWTLNWISAKISLAKNKKKNKTKKRKESKKSKPEDK</sequence>
<dbReference type="AlphaFoldDB" id="R4U0Q0"/>
<proteinExistence type="inferred from homology"/>
<dbReference type="Pfam" id="PF00860">
    <property type="entry name" value="Xan_ur_permease"/>
    <property type="match status" value="1"/>
</dbReference>
<dbReference type="OrthoDB" id="9779092at2"/>
<dbReference type="PANTHER" id="PTHR42810">
    <property type="entry name" value="PURINE PERMEASE C1399.01C-RELATED"/>
    <property type="match status" value="1"/>
</dbReference>
<name>R4U0Q0_9MOLU</name>
<dbReference type="HOGENOM" id="CLU_017959_1_2_14"/>
<keyword evidence="10" id="KW-1185">Reference proteome</keyword>
<feature type="transmembrane region" description="Helical" evidence="8">
    <location>
        <begin position="341"/>
        <end position="361"/>
    </location>
</feature>
<dbReference type="InterPro" id="IPR006042">
    <property type="entry name" value="Xan_ur_permease"/>
</dbReference>
<evidence type="ECO:0000256" key="6">
    <source>
        <dbReference type="ARBA" id="ARBA00023136"/>
    </source>
</evidence>
<feature type="transmembrane region" description="Helical" evidence="8">
    <location>
        <begin position="211"/>
        <end position="229"/>
    </location>
</feature>
<evidence type="ECO:0000256" key="7">
    <source>
        <dbReference type="SAM" id="MobiDB-lite"/>
    </source>
</evidence>
<dbReference type="KEGG" id="scr:SCHRY_v1c02620"/>
<dbReference type="InterPro" id="IPR006043">
    <property type="entry name" value="NCS2"/>
</dbReference>
<dbReference type="RefSeq" id="WP_016338673.1">
    <property type="nucleotide sequence ID" value="NC_021280.1"/>
</dbReference>
<comment type="subcellular location">
    <subcellularLocation>
        <location evidence="1">Membrane</location>
        <topology evidence="1">Multi-pass membrane protein</topology>
    </subcellularLocation>
</comment>
<feature type="transmembrane region" description="Helical" evidence="8">
    <location>
        <begin position="116"/>
        <end position="136"/>
    </location>
</feature>
<evidence type="ECO:0000256" key="3">
    <source>
        <dbReference type="ARBA" id="ARBA00022448"/>
    </source>
</evidence>
<dbReference type="PROSITE" id="PS01116">
    <property type="entry name" value="XANTH_URACIL_PERMASE"/>
    <property type="match status" value="1"/>
</dbReference>
<feature type="transmembrane region" description="Helical" evidence="8">
    <location>
        <begin position="373"/>
        <end position="394"/>
    </location>
</feature>
<evidence type="ECO:0000256" key="5">
    <source>
        <dbReference type="ARBA" id="ARBA00022989"/>
    </source>
</evidence>
<evidence type="ECO:0000256" key="8">
    <source>
        <dbReference type="SAM" id="Phobius"/>
    </source>
</evidence>
<protein>
    <submittedName>
        <fullName evidence="9">Uracil permease</fullName>
    </submittedName>
</protein>
<comment type="similarity">
    <text evidence="2">Belongs to the nucleobase:cation symporter-2 (NCS2) (TC 2.A.40) family.</text>
</comment>
<dbReference type="Proteomes" id="UP000013964">
    <property type="component" value="Chromosome"/>
</dbReference>
<feature type="transmembrane region" description="Helical" evidence="8">
    <location>
        <begin position="64"/>
        <end position="84"/>
    </location>
</feature>
<evidence type="ECO:0000313" key="10">
    <source>
        <dbReference type="Proteomes" id="UP000013964"/>
    </source>
</evidence>
<feature type="transmembrane region" description="Helical" evidence="8">
    <location>
        <begin position="264"/>
        <end position="283"/>
    </location>
</feature>
<feature type="transmembrane region" description="Helical" evidence="8">
    <location>
        <begin position="432"/>
        <end position="450"/>
    </location>
</feature>
<evidence type="ECO:0000256" key="4">
    <source>
        <dbReference type="ARBA" id="ARBA00022692"/>
    </source>
</evidence>
<feature type="transmembrane region" description="Helical" evidence="8">
    <location>
        <begin position="143"/>
        <end position="161"/>
    </location>
</feature>
<dbReference type="PANTHER" id="PTHR42810:SF2">
    <property type="entry name" value="PURINE PERMEASE C1399.01C-RELATED"/>
    <property type="match status" value="1"/>
</dbReference>
<gene>
    <name evidence="9" type="primary">pyrP</name>
    <name evidence="9" type="ORF">SCHRY_v1c02620</name>
</gene>
<dbReference type="PATRIC" id="fig|1276227.3.peg.261"/>
<evidence type="ECO:0000313" key="9">
    <source>
        <dbReference type="EMBL" id="AGM24847.1"/>
    </source>
</evidence>
<feature type="transmembrane region" description="Helical" evidence="8">
    <location>
        <begin position="34"/>
        <end position="52"/>
    </location>
</feature>
<dbReference type="GO" id="GO:0042907">
    <property type="term" value="F:xanthine transmembrane transporter activity"/>
    <property type="evidence" value="ECO:0007669"/>
    <property type="project" value="TreeGrafter"/>
</dbReference>
<dbReference type="GO" id="GO:0005886">
    <property type="term" value="C:plasma membrane"/>
    <property type="evidence" value="ECO:0007669"/>
    <property type="project" value="TreeGrafter"/>
</dbReference>
<keyword evidence="3" id="KW-0813">Transport</keyword>
<dbReference type="EMBL" id="CP005077">
    <property type="protein sequence ID" value="AGM24847.1"/>
    <property type="molecule type" value="Genomic_DNA"/>
</dbReference>
<feature type="region of interest" description="Disordered" evidence="7">
    <location>
        <begin position="473"/>
        <end position="493"/>
    </location>
</feature>
<accession>R4U0Q0</accession>
<feature type="transmembrane region" description="Helical" evidence="8">
    <location>
        <begin position="181"/>
        <end position="199"/>
    </location>
</feature>